<proteinExistence type="predicted"/>
<dbReference type="Proteomes" id="UP001546774">
    <property type="component" value="Unassembled WGS sequence"/>
</dbReference>
<organism evidence="1 2">
    <name type="scientific">Lachnospira intestinalis</name>
    <dbReference type="NCBI Taxonomy" id="3133158"/>
    <lineage>
        <taxon>Bacteria</taxon>
        <taxon>Bacillati</taxon>
        <taxon>Bacillota</taxon>
        <taxon>Clostridia</taxon>
        <taxon>Lachnospirales</taxon>
        <taxon>Lachnospiraceae</taxon>
        <taxon>Lachnospira</taxon>
    </lineage>
</organism>
<reference evidence="1" key="1">
    <citation type="submission" date="2024-03" db="EMBL/GenBank/DDBJ databases">
        <title>Human intestinal bacterial collection.</title>
        <authorList>
            <person name="Pauvert C."/>
            <person name="Hitch T.C.A."/>
            <person name="Clavel T."/>
        </authorList>
    </citation>
    <scope>NUCLEOTIDE SEQUENCE [LARGE SCALE GENOMIC DNA]</scope>
    <source>
        <strain evidence="1">CLA-AA-H89B</strain>
    </source>
</reference>
<sequence length="148" mass="16744">MNKEKVTVQDCVEMQEMKNQSVILNDGKVVRFEENPKPKKVLWFSRHKMTEPQLAALGNVEIVQIDRSIESASELQEEINDCDIIAIVAPIGLQAQFLKVAGDKPVIVALNNRVLVPQEDGAEAKAVFNFVKWERLVKIDVVKEDFNN</sequence>
<keyword evidence="2" id="KW-1185">Reference proteome</keyword>
<gene>
    <name evidence="1" type="ORF">WMO37_01360</name>
</gene>
<comment type="caution">
    <text evidence="1">The sequence shown here is derived from an EMBL/GenBank/DDBJ whole genome shotgun (WGS) entry which is preliminary data.</text>
</comment>
<evidence type="ECO:0000313" key="1">
    <source>
        <dbReference type="EMBL" id="MEQ2553664.1"/>
    </source>
</evidence>
<name>A0ABV1H1U1_9FIRM</name>
<dbReference type="EMBL" id="JBBMFS010000001">
    <property type="protein sequence ID" value="MEQ2553664.1"/>
    <property type="molecule type" value="Genomic_DNA"/>
</dbReference>
<protein>
    <submittedName>
        <fullName evidence="1">Uncharacterized protein</fullName>
    </submittedName>
</protein>
<accession>A0ABV1H1U1</accession>
<evidence type="ECO:0000313" key="2">
    <source>
        <dbReference type="Proteomes" id="UP001546774"/>
    </source>
</evidence>